<dbReference type="InterPro" id="IPR002078">
    <property type="entry name" value="Sigma_54_int"/>
</dbReference>
<keyword evidence="1" id="KW-0547">Nucleotide-binding</keyword>
<keyword evidence="3" id="KW-0805">Transcription regulation</keyword>
<dbReference type="AlphaFoldDB" id="A0A932CPC4"/>
<dbReference type="PRINTS" id="PR01590">
    <property type="entry name" value="HTHFIS"/>
</dbReference>
<name>A0A932CPC4_UNCTE</name>
<evidence type="ECO:0000313" key="8">
    <source>
        <dbReference type="EMBL" id="MBI2876998.1"/>
    </source>
</evidence>
<dbReference type="PANTHER" id="PTHR32071">
    <property type="entry name" value="TRANSCRIPTIONAL REGULATORY PROTEIN"/>
    <property type="match status" value="1"/>
</dbReference>
<evidence type="ECO:0000313" key="9">
    <source>
        <dbReference type="Proteomes" id="UP000769766"/>
    </source>
</evidence>
<accession>A0A932CPC4</accession>
<gene>
    <name evidence="8" type="ORF">HYY20_08965</name>
</gene>
<dbReference type="SUPFAM" id="SSF46689">
    <property type="entry name" value="Homeodomain-like"/>
    <property type="match status" value="1"/>
</dbReference>
<dbReference type="Pfam" id="PF00158">
    <property type="entry name" value="Sigma54_activat"/>
    <property type="match status" value="1"/>
</dbReference>
<dbReference type="InterPro" id="IPR025944">
    <property type="entry name" value="Sigma_54_int_dom_CS"/>
</dbReference>
<keyword evidence="5" id="KW-0010">Activator</keyword>
<organism evidence="8 9">
    <name type="scientific">Tectimicrobiota bacterium</name>
    <dbReference type="NCBI Taxonomy" id="2528274"/>
    <lineage>
        <taxon>Bacteria</taxon>
        <taxon>Pseudomonadati</taxon>
        <taxon>Nitrospinota/Tectimicrobiota group</taxon>
        <taxon>Candidatus Tectimicrobiota</taxon>
    </lineage>
</organism>
<dbReference type="Gene3D" id="1.10.8.60">
    <property type="match status" value="1"/>
</dbReference>
<dbReference type="SUPFAM" id="SSF52540">
    <property type="entry name" value="P-loop containing nucleoside triphosphate hydrolases"/>
    <property type="match status" value="1"/>
</dbReference>
<evidence type="ECO:0000256" key="1">
    <source>
        <dbReference type="ARBA" id="ARBA00022741"/>
    </source>
</evidence>
<keyword evidence="4" id="KW-0238">DNA-binding</keyword>
<feature type="domain" description="Sigma-54 factor interaction" evidence="7">
    <location>
        <begin position="1"/>
        <end position="114"/>
    </location>
</feature>
<dbReference type="Proteomes" id="UP000769766">
    <property type="component" value="Unassembled WGS sequence"/>
</dbReference>
<comment type="caution">
    <text evidence="8">The sequence shown here is derived from an EMBL/GenBank/DDBJ whole genome shotgun (WGS) entry which is preliminary data.</text>
</comment>
<dbReference type="InterPro" id="IPR027417">
    <property type="entry name" value="P-loop_NTPase"/>
</dbReference>
<dbReference type="PROSITE" id="PS50045">
    <property type="entry name" value="SIGMA54_INTERACT_4"/>
    <property type="match status" value="1"/>
</dbReference>
<dbReference type="Gene3D" id="1.10.10.60">
    <property type="entry name" value="Homeodomain-like"/>
    <property type="match status" value="1"/>
</dbReference>
<dbReference type="GO" id="GO:0006355">
    <property type="term" value="P:regulation of DNA-templated transcription"/>
    <property type="evidence" value="ECO:0007669"/>
    <property type="project" value="InterPro"/>
</dbReference>
<dbReference type="InterPro" id="IPR009057">
    <property type="entry name" value="Homeodomain-like_sf"/>
</dbReference>
<keyword evidence="2" id="KW-0067">ATP-binding</keyword>
<dbReference type="PROSITE" id="PS00688">
    <property type="entry name" value="SIGMA54_INTERACT_3"/>
    <property type="match status" value="1"/>
</dbReference>
<keyword evidence="6" id="KW-0804">Transcription</keyword>
<evidence type="ECO:0000259" key="7">
    <source>
        <dbReference type="PROSITE" id="PS50045"/>
    </source>
</evidence>
<proteinExistence type="predicted"/>
<dbReference type="EMBL" id="JACPRF010000270">
    <property type="protein sequence ID" value="MBI2876998.1"/>
    <property type="molecule type" value="Genomic_DNA"/>
</dbReference>
<protein>
    <submittedName>
        <fullName evidence="8">Sigma-54-dependent Fis family transcriptional regulator</fullName>
    </submittedName>
</protein>
<evidence type="ECO:0000256" key="3">
    <source>
        <dbReference type="ARBA" id="ARBA00023015"/>
    </source>
</evidence>
<evidence type="ECO:0000256" key="6">
    <source>
        <dbReference type="ARBA" id="ARBA00023163"/>
    </source>
</evidence>
<dbReference type="InterPro" id="IPR002197">
    <property type="entry name" value="HTH_Fis"/>
</dbReference>
<dbReference type="GO" id="GO:0043565">
    <property type="term" value="F:sequence-specific DNA binding"/>
    <property type="evidence" value="ECO:0007669"/>
    <property type="project" value="InterPro"/>
</dbReference>
<dbReference type="Pfam" id="PF25601">
    <property type="entry name" value="AAA_lid_14"/>
    <property type="match status" value="1"/>
</dbReference>
<dbReference type="FunFam" id="1.10.8.60:FF:000014">
    <property type="entry name" value="DNA-binding transcriptional regulator NtrC"/>
    <property type="match status" value="1"/>
</dbReference>
<evidence type="ECO:0000256" key="4">
    <source>
        <dbReference type="ARBA" id="ARBA00023125"/>
    </source>
</evidence>
<dbReference type="Gene3D" id="3.40.50.300">
    <property type="entry name" value="P-loop containing nucleotide triphosphate hydrolases"/>
    <property type="match status" value="1"/>
</dbReference>
<feature type="non-terminal residue" evidence="8">
    <location>
        <position position="1"/>
    </location>
</feature>
<dbReference type="Pfam" id="PF02954">
    <property type="entry name" value="HTH_8"/>
    <property type="match status" value="1"/>
</dbReference>
<evidence type="ECO:0000256" key="5">
    <source>
        <dbReference type="ARBA" id="ARBA00023159"/>
    </source>
</evidence>
<sequence length="213" mass="24805">IQERTYRRIGGREWISLNVRILSATNRDLPREVAQERFREDLFYRLNVVQVALPPLRDRQEDIPLLAQHFLALFSQAGRKSPSAISPEAMERLVRYPWPGNIRELQNAVERAVSVCEGSTIRPQDLPEPIRFGPGGTLLSQPKIDLPFKEAKGLWIESFEREYLCRLLREHRGNISRAAQKAGIDRKTIHRLIRKHRLDEEVKGEKREARNRS</sequence>
<dbReference type="InterPro" id="IPR058031">
    <property type="entry name" value="AAA_lid_NorR"/>
</dbReference>
<evidence type="ECO:0000256" key="2">
    <source>
        <dbReference type="ARBA" id="ARBA00022840"/>
    </source>
</evidence>
<reference evidence="8" key="1">
    <citation type="submission" date="2020-07" db="EMBL/GenBank/DDBJ databases">
        <title>Huge and variable diversity of episymbiotic CPR bacteria and DPANN archaea in groundwater ecosystems.</title>
        <authorList>
            <person name="He C.Y."/>
            <person name="Keren R."/>
            <person name="Whittaker M."/>
            <person name="Farag I.F."/>
            <person name="Doudna J."/>
            <person name="Cate J.H.D."/>
            <person name="Banfield J.F."/>
        </authorList>
    </citation>
    <scope>NUCLEOTIDE SEQUENCE</scope>
    <source>
        <strain evidence="8">NC_groundwater_672_Ag_B-0.1um_62_36</strain>
    </source>
</reference>
<dbReference type="GO" id="GO:0005524">
    <property type="term" value="F:ATP binding"/>
    <property type="evidence" value="ECO:0007669"/>
    <property type="project" value="UniProtKB-KW"/>
</dbReference>